<proteinExistence type="predicted"/>
<evidence type="ECO:0000313" key="2">
    <source>
        <dbReference type="EMBL" id="SDC40880.1"/>
    </source>
</evidence>
<protein>
    <submittedName>
        <fullName evidence="2">Uncharacterized protein</fullName>
    </submittedName>
</protein>
<evidence type="ECO:0000313" key="3">
    <source>
        <dbReference type="Proteomes" id="UP000198757"/>
    </source>
</evidence>
<dbReference type="EMBL" id="FMZO01000002">
    <property type="protein sequence ID" value="SDC40880.1"/>
    <property type="molecule type" value="Genomic_DNA"/>
</dbReference>
<accession>A0A1G6LC87</accession>
<dbReference type="OrthoDB" id="9850491at2"/>
<sequence>MKPFFLYLFLLGGILPVFARTGAVPGNRTEKRAIIITDTIPLQKQDVPVEKKEPPGQQNVAKGKPIKEVPRAKNQAKPKMVTAPKVKMRPVKIIKPKINGKGLGR</sequence>
<evidence type="ECO:0000256" key="1">
    <source>
        <dbReference type="SAM" id="MobiDB-lite"/>
    </source>
</evidence>
<keyword evidence="3" id="KW-1185">Reference proteome</keyword>
<dbReference type="RefSeq" id="WP_090388924.1">
    <property type="nucleotide sequence ID" value="NZ_FMZO01000002.1"/>
</dbReference>
<dbReference type="Proteomes" id="UP000198757">
    <property type="component" value="Unassembled WGS sequence"/>
</dbReference>
<gene>
    <name evidence="2" type="ORF">SAMN04487894_102301</name>
</gene>
<reference evidence="3" key="1">
    <citation type="submission" date="2016-10" db="EMBL/GenBank/DDBJ databases">
        <authorList>
            <person name="Varghese N."/>
            <person name="Submissions S."/>
        </authorList>
    </citation>
    <scope>NUCLEOTIDE SEQUENCE [LARGE SCALE GENOMIC DNA]</scope>
    <source>
        <strain evidence="3">DSM 25811 / CCM 8410 / LMG 26954 / E90</strain>
    </source>
</reference>
<organism evidence="2 3">
    <name type="scientific">Niabella drilacis (strain DSM 25811 / CCM 8410 / CCUG 62505 / LMG 26954 / E90)</name>
    <dbReference type="NCBI Taxonomy" id="1285928"/>
    <lineage>
        <taxon>Bacteria</taxon>
        <taxon>Pseudomonadati</taxon>
        <taxon>Bacteroidota</taxon>
        <taxon>Chitinophagia</taxon>
        <taxon>Chitinophagales</taxon>
        <taxon>Chitinophagaceae</taxon>
        <taxon>Niabella</taxon>
    </lineage>
</organism>
<name>A0A1G6LC87_NIADE</name>
<feature type="region of interest" description="Disordered" evidence="1">
    <location>
        <begin position="46"/>
        <end position="82"/>
    </location>
</feature>
<dbReference type="AlphaFoldDB" id="A0A1G6LC87"/>
<dbReference type="STRING" id="1285928.SAMN04487894_102301"/>